<comment type="similarity">
    <text evidence="2">Belongs to the Mediator complex subunit 12 family.</text>
</comment>
<dbReference type="Pfam" id="PF09497">
    <property type="entry name" value="Med12"/>
    <property type="match status" value="1"/>
</dbReference>
<evidence type="ECO:0000259" key="7">
    <source>
        <dbReference type="SMART" id="SM01281"/>
    </source>
</evidence>
<feature type="compositionally biased region" description="Polar residues" evidence="6">
    <location>
        <begin position="1018"/>
        <end position="1030"/>
    </location>
</feature>
<comment type="subcellular location">
    <subcellularLocation>
        <location evidence="1">Nucleus</location>
    </subcellularLocation>
</comment>
<dbReference type="Gramene" id="ONK55508">
    <property type="protein sequence ID" value="ONK55508"/>
    <property type="gene ID" value="A4U43_UnF2100"/>
</dbReference>
<dbReference type="GO" id="GO:0016592">
    <property type="term" value="C:mediator complex"/>
    <property type="evidence" value="ECO:0007669"/>
    <property type="project" value="InterPro"/>
</dbReference>
<gene>
    <name evidence="8" type="ORF">A4U43_UnF2100</name>
</gene>
<sequence>MQRYPATSFGSGVSNNTVGGASSRENARVDSGFSTSNFSLNSRRSSPLIPYKLRCDKEPLNNRLGPPDFHPQTPHCPEETLTREYLQSGYKGTVEGIEEAREIVLTQATHFSNSEVILKCKEAIRKRLRLINESRAQKRKAGQVYGVPLSGPLLIKPSVFPDQRPCGEDFRRKWIEALSQQHKRLHSLADHVPHGYRKKSLFEVLIRYNVPLLKATWFIKVTYLNQVRPATTSVSSGTPDKAQFARSELWTKDVIEYMGQLLDDIFPKDGLSAQHRPDSASAIYDVEEPSLQFKWWYMVRLLNWHYAEGLLLPSVIIEWVLNQLQEKESAEALELLLPVVCDFIEGISLSQTYVRTFVDIAVRSINDLCPAGSSLLDDPKIPSLASALTEMLHYLIIAVPDTFVALDCFQIPSCVFPDIRFRNALKRTPDHEDDDHIDKEDTYFRYLSVGYVISTVQKRASNFAKIVNPSFHGLGAAKVIQVLDKALLVGDLRSAYSSLFGDLPDGITEERWMTEVSPCLRSSLKWIGAASLSLICSVFFLCEWATCDYRDFRTSPPHKMKFTGGKDFAQAYMAVLLLKLKKEEMHKALDSKSANDISDTSVSLHDNVFGQAILETASVGNHMKNSADRKRSTDVFQSPDPLHDIIVCWLDQHETGRGFRSFKRLQVLVVELIRNGIFYPQAYLRQLIVSGIMDQKETSFDMEKRQRHQRILKQLPGSCLLDVLEESQTVEAGVLYETARIYSSERRLALHGFLSDCASHSSTSMSLVLQNQKNLSASVKDGTTSSTLFKSCRKSNVSSSCKPSKTKKQVAELKGLISTLFCLPYSCSMPTEANADESFESMKRPLSSFGIKVEAEATPGCEECRKAKRQKLGEDRSSSYQVFSSNQSDDEDTWWVRKGPKSQDPFKVDPPLKLAKNASRGRQKMVRKTQSLAHLAAARIQSSQGASTSHICDNKISCPYHRSGTEGEVPRDIEQKALPLGEIGKCLKQLRLLEKRSISTWLLTLMKRLLEGNDKSTSKQSNYSGAFSVSSDDRNAGQWRLGENELSAILYILDISCDLILAVRFILWLLTKIGSSPSSTVYIGRTAMILPKRREAHTIQVAEAFLLSALQRYENIIVAADLLPEVLAAAMHRTVSMMASNGRSITSAAFTFARNLLNKYREVASVVKWEKKFRSTCDQRLLAELDAGRTLDGDLGFSSGVSASMNDFDDYFRQKMSGRTSRTVSIMKQIVQGHVEESVHYFYGKERKVSTGGTSKSPPEKWDDAYQVAQDIVQGLVDCIRQNGGATLEGDPSIVASAVSAIINSVAPAVCKLLDMSTNNYQNVSSSMSSRSFVGHILHIHIASLCLLKDALGERLGRIFDLALASEASSIVSGAFISGKAHRSQFQSSPETHDMSPNLSNENLNNSGKLHAGKTTKAAAAVSALVIGAIVHGVVSLDRMIVILKLKEGLDALHFIRSTRTSSNGMLRGGFKLEHCVEVYVHWFRLLVGNCRTVFDGLVADIVGEPYILALSRMQRMLPLSLVFPPAYSVFAMVIWRPYVLNNNTATREDIQLYHNLFLAIGDAIRHYPFRDLCLRNSQAFYDLLTSDSGDSEFAAMLELHNPDKHLKTLAFVPLRARLFLNAIIDCKMPPFTLLEEDGSWVTRPIEARETEGKLVDKVVHIFDALQPAKFHWQWMELRFLLNEQAFIEKVETKDMSFVEAIRSLSPNAENFAISESEKFLSEIVLTRILVRPDAAPLYAEVARLLGRSLEESLVMDIKWILAGSDVLSGRKSIRQQLLSVAQRKGLSTKAQFWKPWGWSSFMADVAANKVDRNKPEPVSIEEGEVIDESINVKRPGKISSSSLDAEGSQQYVTEKALAELIFPCIDRSSSDLRNSFAAELIKQMSTIDQQITILVHGGIKHGNNISSGVEISSNKGGSRKGMRGGSPGMGRRPTGVVDCSPPSPAALKASMWLRLQFIVRLLPIVYADREPSPRNMRHTLASIILRFLGSRFIHEDADLSLSTMAISRKKRESQCNAGAFTVALDHSGLNLFDMLLSVLHGLLGSCKPSWLKPKSSSKSTVKSPRDLSAFDRELAESLQTELDRMELPITVRRRLQAAMPILPPSVPFSFSCQPPTLSATIPSSLNPCIPAPSAITPRLVHTRPSANLSAKNKALASMDSEMEIDPWTLLEEGTVSASASNSSSNMGTVNGDHANLKACSWLKGAVRVRRTDLTYVGTLDDDS</sequence>
<evidence type="ECO:0000256" key="3">
    <source>
        <dbReference type="ARBA" id="ARBA00023015"/>
    </source>
</evidence>
<evidence type="ECO:0000256" key="4">
    <source>
        <dbReference type="ARBA" id="ARBA00023163"/>
    </source>
</evidence>
<dbReference type="Proteomes" id="UP000243459">
    <property type="component" value="Unassembled WGS sequence"/>
</dbReference>
<dbReference type="PANTHER" id="PTHR46567">
    <property type="entry name" value="MEDIATOR OF RNA POLYMERASE II TRANSCRIPTION SUBUNIT 12"/>
    <property type="match status" value="1"/>
</dbReference>
<dbReference type="SMART" id="SM01281">
    <property type="entry name" value="Med12"/>
    <property type="match status" value="1"/>
</dbReference>
<evidence type="ECO:0000256" key="1">
    <source>
        <dbReference type="ARBA" id="ARBA00004123"/>
    </source>
</evidence>
<reference evidence="9" key="1">
    <citation type="journal article" date="2017" name="Nat. Commun.">
        <title>The asparagus genome sheds light on the origin and evolution of a young Y chromosome.</title>
        <authorList>
            <person name="Harkess A."/>
            <person name="Zhou J."/>
            <person name="Xu C."/>
            <person name="Bowers J.E."/>
            <person name="Van der Hulst R."/>
            <person name="Ayyampalayam S."/>
            <person name="Mercati F."/>
            <person name="Riccardi P."/>
            <person name="McKain M.R."/>
            <person name="Kakrana A."/>
            <person name="Tang H."/>
            <person name="Ray J."/>
            <person name="Groenendijk J."/>
            <person name="Arikit S."/>
            <person name="Mathioni S.M."/>
            <person name="Nakano M."/>
            <person name="Shan H."/>
            <person name="Telgmann-Rauber A."/>
            <person name="Kanno A."/>
            <person name="Yue Z."/>
            <person name="Chen H."/>
            <person name="Li W."/>
            <person name="Chen Y."/>
            <person name="Xu X."/>
            <person name="Zhang Y."/>
            <person name="Luo S."/>
            <person name="Chen H."/>
            <person name="Gao J."/>
            <person name="Mao Z."/>
            <person name="Pires J.C."/>
            <person name="Luo M."/>
            <person name="Kudrna D."/>
            <person name="Wing R.A."/>
            <person name="Meyers B.C."/>
            <person name="Yi K."/>
            <person name="Kong H."/>
            <person name="Lavrijsen P."/>
            <person name="Sunseri F."/>
            <person name="Falavigna A."/>
            <person name="Ye Y."/>
            <person name="Leebens-Mack J.H."/>
            <person name="Chen G."/>
        </authorList>
    </citation>
    <scope>NUCLEOTIDE SEQUENCE [LARGE SCALE GENOMIC DNA]</scope>
    <source>
        <strain evidence="9">cv. DH0086</strain>
    </source>
</reference>
<keyword evidence="9" id="KW-1185">Reference proteome</keyword>
<feature type="region of interest" description="Disordered" evidence="6">
    <location>
        <begin position="1015"/>
        <end position="1034"/>
    </location>
</feature>
<evidence type="ECO:0000313" key="9">
    <source>
        <dbReference type="Proteomes" id="UP000243459"/>
    </source>
</evidence>
<feature type="compositionally biased region" description="Polar residues" evidence="6">
    <location>
        <begin position="8"/>
        <end position="24"/>
    </location>
</feature>
<accession>A0A1R3L7B7</accession>
<evidence type="ECO:0000256" key="6">
    <source>
        <dbReference type="SAM" id="MobiDB-lite"/>
    </source>
</evidence>
<evidence type="ECO:0000256" key="5">
    <source>
        <dbReference type="ARBA" id="ARBA00023242"/>
    </source>
</evidence>
<feature type="region of interest" description="Disordered" evidence="6">
    <location>
        <begin position="1909"/>
        <end position="1937"/>
    </location>
</feature>
<dbReference type="InterPro" id="IPR019035">
    <property type="entry name" value="Mediator_Med12"/>
</dbReference>
<evidence type="ECO:0000313" key="8">
    <source>
        <dbReference type="EMBL" id="ONK55508.1"/>
    </source>
</evidence>
<dbReference type="OrthoDB" id="20828at2759"/>
<proteinExistence type="inferred from homology"/>
<dbReference type="GO" id="GO:0003712">
    <property type="term" value="F:transcription coregulator activity"/>
    <property type="evidence" value="ECO:0007669"/>
    <property type="project" value="InterPro"/>
</dbReference>
<evidence type="ECO:0000256" key="2">
    <source>
        <dbReference type="ARBA" id="ARBA00010289"/>
    </source>
</evidence>
<feature type="region of interest" description="Disordered" evidence="6">
    <location>
        <begin position="891"/>
        <end position="912"/>
    </location>
</feature>
<protein>
    <recommendedName>
        <fullName evidence="7">Mediator complex subunit Med12 domain-containing protein</fullName>
    </recommendedName>
</protein>
<name>A0A1R3L7B7_ASPOF</name>
<organism evidence="8 9">
    <name type="scientific">Asparagus officinalis</name>
    <name type="common">Garden asparagus</name>
    <dbReference type="NCBI Taxonomy" id="4686"/>
    <lineage>
        <taxon>Eukaryota</taxon>
        <taxon>Viridiplantae</taxon>
        <taxon>Streptophyta</taxon>
        <taxon>Embryophyta</taxon>
        <taxon>Tracheophyta</taxon>
        <taxon>Spermatophyta</taxon>
        <taxon>Magnoliopsida</taxon>
        <taxon>Liliopsida</taxon>
        <taxon>Asparagales</taxon>
        <taxon>Asparagaceae</taxon>
        <taxon>Asparagoideae</taxon>
        <taxon>Asparagus</taxon>
    </lineage>
</organism>
<keyword evidence="5" id="KW-0539">Nucleus</keyword>
<feature type="region of interest" description="Disordered" evidence="6">
    <location>
        <begin position="1"/>
        <end position="36"/>
    </location>
</feature>
<keyword evidence="4" id="KW-0804">Transcription</keyword>
<feature type="domain" description="Mediator complex subunit Med12" evidence="7">
    <location>
        <begin position="158"/>
        <end position="220"/>
    </location>
</feature>
<dbReference type="OMA" id="DCEDCAR"/>
<dbReference type="EMBL" id="KV863405">
    <property type="protein sequence ID" value="ONK55508.1"/>
    <property type="molecule type" value="Genomic_DNA"/>
</dbReference>
<dbReference type="PANTHER" id="PTHR46567:SF1">
    <property type="entry name" value="MEDIATOR OF RNA POLYMERASE II TRANSCRIPTION SUBUNIT 12"/>
    <property type="match status" value="1"/>
</dbReference>
<keyword evidence="3" id="KW-0805">Transcription regulation</keyword>
<dbReference type="GO" id="GO:0006357">
    <property type="term" value="P:regulation of transcription by RNA polymerase II"/>
    <property type="evidence" value="ECO:0007669"/>
    <property type="project" value="InterPro"/>
</dbReference>